<proteinExistence type="predicted"/>
<gene>
    <name evidence="1" type="ORF">An01g13330</name>
</gene>
<dbReference type="KEGG" id="ang:An01g13330"/>
<name>A0AAJ8E427_ASPNG</name>
<organism evidence="1">
    <name type="scientific">Aspergillus niger</name>
    <dbReference type="NCBI Taxonomy" id="5061"/>
    <lineage>
        <taxon>Eukaryota</taxon>
        <taxon>Fungi</taxon>
        <taxon>Dikarya</taxon>
        <taxon>Ascomycota</taxon>
        <taxon>Pezizomycotina</taxon>
        <taxon>Eurotiomycetes</taxon>
        <taxon>Eurotiomycetidae</taxon>
        <taxon>Eurotiales</taxon>
        <taxon>Aspergillaceae</taxon>
        <taxon>Aspergillus</taxon>
        <taxon>Aspergillus subgen. Circumdati</taxon>
    </lineage>
</organism>
<dbReference type="VEuPathDB" id="FungiDB:An01g13330"/>
<evidence type="ECO:0000313" key="1">
    <source>
        <dbReference type="RefSeq" id="XP_059605916.1"/>
    </source>
</evidence>
<accession>A0AAJ8E427</accession>
<reference evidence="1" key="2">
    <citation type="submission" date="2025-08" db="UniProtKB">
        <authorList>
            <consortium name="RefSeq"/>
        </authorList>
    </citation>
    <scope>IDENTIFICATION</scope>
</reference>
<dbReference type="GeneID" id="84590142"/>
<sequence length="325" mass="36397">MKLERERQPRITCTMPNRDDVDDNTASLMGIVAVITIPEKLQSALDKELVPVRVFKTSSPLSQHGCFSALSPTGEIRRAVVGNVQIHEQSSAVAQKFAKAAEKWGPCWAWCMNCRKVLGGPLFRVKVWYSESLWDNSPNPAALASLALLQDSGLEVLASVVRMSITGVVGCGYCRCTLQHRACIRFVETLQLGHAFRTAYAPGQVISVDAEQTRGPNDEGGPMDHMPNSRADRIMMAGEFCGRWWVLSLAKAAAVELKGFFDFRANHKGYHQRRDWRLKDDQAYHRGREVTGRQARMVPGKTTFWKTFAKRYAAGGRPKTWKRLS</sequence>
<dbReference type="RefSeq" id="XP_059605916.1">
    <property type="nucleotide sequence ID" value="XM_059745199.1"/>
</dbReference>
<reference evidence="1" key="1">
    <citation type="submission" date="2025-02" db="EMBL/GenBank/DDBJ databases">
        <authorList>
            <consortium name="NCBI Genome Project"/>
        </authorList>
    </citation>
    <scope>NUCLEOTIDE SEQUENCE</scope>
</reference>
<dbReference type="AlphaFoldDB" id="A0AAJ8E427"/>
<protein>
    <submittedName>
        <fullName evidence="1">Uncharacterized protein</fullName>
    </submittedName>
</protein>